<evidence type="ECO:0000313" key="6">
    <source>
        <dbReference type="EMBL" id="MBK0331315.1"/>
    </source>
</evidence>
<dbReference type="PANTHER" id="PTHR43095">
    <property type="entry name" value="SUGAR KINASE"/>
    <property type="match status" value="1"/>
</dbReference>
<keyword evidence="3" id="KW-0418">Kinase</keyword>
<sequence>MTPRFSIPTDDAVGPFVVGLDVGSGGSRAAVYDASGREVGTRHHKVEHAFTTAADGTSTIDADQIVEELCVAMEAVLDGALPGPVVGIGVDTFASSLVAVDASGAALTPCITYADTRCRDQVTALREELDAVALHDRTGSRLHSSYNTPRLRWLRDEHPDVFSRASSFMALGEYVALKLLGEGVLGTASAAWGGMIDRRTGEYVPELLEAAGVSADLLGAPRDPSQGQPVAGTPLAQRIPALADATWIPVVGDGLSANLGIGAVGPGTWGISTATSGAIRQLLDTETGTLPGGLWAYRVDARRTLVGSAMSDAGRVLDFARTRFAIPEDVSQIDTESLLGAAPQAGNPLVVPFLSGERGTKWRDSARAVLANVSASTTAEDLLRGCFEGLALSYLRIADQLREVGGAPQRIVLSGGMTENAPAWLHLLADALQTPIDHVAISRSTMRGAALLALEQTVPDAERAPIPVRSTIEPVAAHADYYRERLARFEILADVA</sequence>
<comment type="similarity">
    <text evidence="1">Belongs to the FGGY kinase family.</text>
</comment>
<evidence type="ECO:0000313" key="7">
    <source>
        <dbReference type="Proteomes" id="UP000612352"/>
    </source>
</evidence>
<comment type="caution">
    <text evidence="6">The sequence shown here is derived from an EMBL/GenBank/DDBJ whole genome shotgun (WGS) entry which is preliminary data.</text>
</comment>
<dbReference type="PANTHER" id="PTHR43095:SF2">
    <property type="entry name" value="GLUCONOKINASE"/>
    <property type="match status" value="1"/>
</dbReference>
<reference evidence="6 7" key="1">
    <citation type="submission" date="2020-12" db="EMBL/GenBank/DDBJ databases">
        <title>Brachybacterium sp. MASK1Z-5, whole genome shotgun sequence.</title>
        <authorList>
            <person name="Tuo L."/>
        </authorList>
    </citation>
    <scope>NUCLEOTIDE SEQUENCE [LARGE SCALE GENOMIC DNA]</scope>
    <source>
        <strain evidence="6 7">MASK1Z-5</strain>
    </source>
</reference>
<dbReference type="Pfam" id="PF00370">
    <property type="entry name" value="FGGY_N"/>
    <property type="match status" value="1"/>
</dbReference>
<evidence type="ECO:0000259" key="5">
    <source>
        <dbReference type="Pfam" id="PF02782"/>
    </source>
</evidence>
<dbReference type="InterPro" id="IPR000577">
    <property type="entry name" value="Carb_kinase_FGGY"/>
</dbReference>
<evidence type="ECO:0000256" key="2">
    <source>
        <dbReference type="ARBA" id="ARBA00022679"/>
    </source>
</evidence>
<dbReference type="Gene3D" id="3.30.420.40">
    <property type="match status" value="2"/>
</dbReference>
<keyword evidence="2" id="KW-0808">Transferase</keyword>
<protein>
    <submittedName>
        <fullName evidence="6">Gluconokinase</fullName>
    </submittedName>
</protein>
<dbReference type="InterPro" id="IPR050406">
    <property type="entry name" value="FGGY_Carb_Kinase"/>
</dbReference>
<feature type="domain" description="Carbohydrate kinase FGGY C-terminal" evidence="5">
    <location>
        <begin position="302"/>
        <end position="454"/>
    </location>
</feature>
<dbReference type="EMBL" id="JAEDAJ010000003">
    <property type="protein sequence ID" value="MBK0331315.1"/>
    <property type="molecule type" value="Genomic_DNA"/>
</dbReference>
<dbReference type="Pfam" id="PF02782">
    <property type="entry name" value="FGGY_C"/>
    <property type="match status" value="1"/>
</dbReference>
<evidence type="ECO:0000256" key="3">
    <source>
        <dbReference type="ARBA" id="ARBA00022777"/>
    </source>
</evidence>
<name>A0ABS1BBE6_9MICO</name>
<accession>A0ABS1BBE6</accession>
<evidence type="ECO:0000259" key="4">
    <source>
        <dbReference type="Pfam" id="PF00370"/>
    </source>
</evidence>
<dbReference type="InterPro" id="IPR018485">
    <property type="entry name" value="FGGY_C"/>
</dbReference>
<evidence type="ECO:0000256" key="1">
    <source>
        <dbReference type="ARBA" id="ARBA00009156"/>
    </source>
</evidence>
<dbReference type="PIRSF" id="PIRSF000538">
    <property type="entry name" value="GlpK"/>
    <property type="match status" value="1"/>
</dbReference>
<dbReference type="SUPFAM" id="SSF53067">
    <property type="entry name" value="Actin-like ATPase domain"/>
    <property type="match status" value="2"/>
</dbReference>
<proteinExistence type="inferred from homology"/>
<dbReference type="RefSeq" id="WP_200501940.1">
    <property type="nucleotide sequence ID" value="NZ_JAEDAJ010000003.1"/>
</dbReference>
<keyword evidence="7" id="KW-1185">Reference proteome</keyword>
<gene>
    <name evidence="6" type="ORF">I8D64_07855</name>
</gene>
<feature type="domain" description="Carbohydrate kinase FGGY N-terminal" evidence="4">
    <location>
        <begin position="17"/>
        <end position="222"/>
    </location>
</feature>
<dbReference type="CDD" id="cd07770">
    <property type="entry name" value="ASKHA_NBD_FGGY_GntK"/>
    <property type="match status" value="1"/>
</dbReference>
<organism evidence="6 7">
    <name type="scientific">Brachybacterium halotolerans</name>
    <dbReference type="NCBI Taxonomy" id="2795215"/>
    <lineage>
        <taxon>Bacteria</taxon>
        <taxon>Bacillati</taxon>
        <taxon>Actinomycetota</taxon>
        <taxon>Actinomycetes</taxon>
        <taxon>Micrococcales</taxon>
        <taxon>Dermabacteraceae</taxon>
        <taxon>Brachybacterium</taxon>
    </lineage>
</organism>
<dbReference type="InterPro" id="IPR043129">
    <property type="entry name" value="ATPase_NBD"/>
</dbReference>
<dbReference type="InterPro" id="IPR018484">
    <property type="entry name" value="FGGY_N"/>
</dbReference>
<dbReference type="Proteomes" id="UP000612352">
    <property type="component" value="Unassembled WGS sequence"/>
</dbReference>